<feature type="region of interest" description="Disordered" evidence="2">
    <location>
        <begin position="1437"/>
        <end position="1463"/>
    </location>
</feature>
<sequence>MRQRVFIFISLIALFQNCMAWPLMTGALGLAAKKKGGGTFFLLPPGSSQASITRIELTSREISIAKGTGSVLNVTAIYDNGTNEDVTASSDITSSAPTIASVQGNLIRGISTGSSFLNAEYQGFTSLLEISVTPASLISIQVTSSETGALPLGTERRLSATGLFSDGSNQDLTEDPLTTWSSMNVSAVSVNSEGIATAHNVGTADIRAAFRGRQGSLPIVAGAAILSSIQVTPSVSGVALGGEQQFIATGIYSDSSSQDLTSFVTWTVLDTEVAVIGSDGIVQTNGQGSTSVFASYGSKIGSSTLTVTAASLVSISITPTNPSISKGSILNFTATGVLSDNTTLDVTDQVSWTSSDTNVATISNANGSHGSGRAVDSGTTTVTAFIGGVEGSTSLTVNAAQLVSIAITPGSPSVAKGLTERLVATGTYSDNSTRNITSSVTWSSSSSNTTVSNAAGWEGVVQGNTTGNSTITATLGSISSNVIFTVSSAVLTAIEISPHHPSLAKGLSRPFNAVGIYSDSSNADITTAVTWNSSNTITATVSNASGTEGTVYGNSEGSSEITATLGSVTSPASALTVTAAELVSIGITPSSSSKPKGLSQSFIATGVFTDNSVQDLTEQVTWSSSDENVSTISNAAGNRGTANASREGSSEISATFGSVTSPSVSFNVTPAILVSIAVTPANSSLAKGLSERFYATGTYSDNSTADVTASVTWSTSDVSKAQAYNTSGEEGKIVAVNTGNVRITATYGGLYGSADLTVSSAVLVSIQITPTNPSVAKGLNKRFSATGTYSDNSIRDLTSSVTWFSSDSSKVIVDNSSGSEGIAIAENLGNSNISATYAGISSAASVMTVTAAELVTVVVSPPSPSKAKGLTQQFSATGIFTDSSTQDLTSQATWYSSDSAVAPVGNSSSNVGLATALSSGSADIYAVYGSFTSNTANFTVNPAALVSIEINPANSNLAKGLSRQFSALGVYSDNTNQDLTDSVTWSSSNAASSTISNATGSKGLADALQPGVNTVSATLGSVSSNTDLTVTAAVLVSVSVSPTNPTINATATKQFSAVGTYSDASTIDLTDTAVWNSSNVTSATVSNASGSKGLATGVSAGTPSISATHSFVTGNTTLTVNAIDTVAPAIVSATSLSPTSIRIVYSENVNNSEALTLSNYKVINGSSFGGACSDNSDFTGNVQTGDFALSSISGGGNTFTITLSSSQISGKTYTVSVNKPGIHDLSFSPNSLGCPNNADFTGQEQLKISGAVCDTVGRVIVSFSKPLYSGTDVSKSAECSNASQCALRYKLTGVSSLGSIHNVRILDGSVCGGAPADSSKVCLTHSLSQSGGQYTIIAANGLDQDGFDNVTWGAIRNSSDSESLQSSPKDRTSFIGCGSSPVNFADGPIATNPFGDDSSFGYLTGYNGRIYIGPNTNGNQAVRFNYDGTSPESVSFSFTKDTTSSSGNSNVSSNSASTRDGGIGVPPYVTIGHTGCTSNNANQATGCGPDNEDGRGIFATGTLGGTAHILMAGSRSSENFNYIYYSSDTDAGLDFKYIDMGTITGTVTAGTSAITILNDRIFSGFAKRNQSSNSPDFGKITFNTSDSSRCTIGSNCNANDGSRGDRFRIDRMPYFGGGSQEGDNSSINWAYYVGIDSLFVFNGKIYAANGGFPNTAHNGSIIRSTGGNPSPCGGIDNCPGWTDVAPRTNAKWHNGSSNNWFSLELVKYYDLISADKAFPQFAEFNGKLFAARTVCVTPQSNSGLRGSVQTIPGCTNGSYTNRRPQLWKCDPTLTGNASDCDAGDWSVVGDDGAGFTNFGNSSNHSITMVVKNGSYLYIGFDNENGIQVWRTNIQNPGSASNVWEQIGGNGFGDSLNRQIYSAISGTEGGVNYIYISAGKNNQPVRVYRQQND</sequence>
<feature type="domain" description="BIG2" evidence="3">
    <location>
        <begin position="490"/>
        <end position="575"/>
    </location>
</feature>
<keyword evidence="1" id="KW-0732">Signal</keyword>
<dbReference type="Pfam" id="PF02368">
    <property type="entry name" value="Big_2"/>
    <property type="match status" value="9"/>
</dbReference>
<comment type="caution">
    <text evidence="4">The sequence shown here is derived from an EMBL/GenBank/DDBJ whole genome shotgun (WGS) entry which is preliminary data.</text>
</comment>
<feature type="domain" description="BIG2" evidence="3">
    <location>
        <begin position="581"/>
        <end position="666"/>
    </location>
</feature>
<dbReference type="Gene3D" id="2.60.40.1220">
    <property type="match status" value="1"/>
</dbReference>
<dbReference type="InterPro" id="IPR008964">
    <property type="entry name" value="Invasin/intimin_cell_adhesion"/>
</dbReference>
<dbReference type="EMBL" id="RQFA01000015">
    <property type="protein sequence ID" value="TGK37261.1"/>
    <property type="molecule type" value="Genomic_DNA"/>
</dbReference>
<dbReference type="RefSeq" id="WP_135594719.1">
    <property type="nucleotide sequence ID" value="NZ_RQEZ01000013.1"/>
</dbReference>
<dbReference type="Proteomes" id="UP000298277">
    <property type="component" value="Unassembled WGS sequence"/>
</dbReference>
<evidence type="ECO:0000256" key="2">
    <source>
        <dbReference type="SAM" id="MobiDB-lite"/>
    </source>
</evidence>
<feature type="domain" description="BIG2" evidence="3">
    <location>
        <begin position="225"/>
        <end position="306"/>
    </location>
</feature>
<feature type="domain" description="BIG2" evidence="3">
    <location>
        <begin position="672"/>
        <end position="757"/>
    </location>
</feature>
<feature type="domain" description="BIG2" evidence="3">
    <location>
        <begin position="1034"/>
        <end position="1119"/>
    </location>
</feature>
<accession>A0A5F1YKG8</accession>
<dbReference type="SUPFAM" id="SSF49373">
    <property type="entry name" value="Invasin/intimin cell-adhesion fragments"/>
    <property type="match status" value="1"/>
</dbReference>
<feature type="domain" description="BIG2" evidence="3">
    <location>
        <begin position="401"/>
        <end position="485"/>
    </location>
</feature>
<keyword evidence="5" id="KW-1185">Reference proteome</keyword>
<dbReference type="InterPro" id="IPR014755">
    <property type="entry name" value="Cu-Rt/internalin_Ig-like"/>
</dbReference>
<dbReference type="FunFam" id="2.60.40.1080:FF:000001">
    <property type="entry name" value="Bacterial Ig-like domain, group 2"/>
    <property type="match status" value="9"/>
</dbReference>
<evidence type="ECO:0000256" key="1">
    <source>
        <dbReference type="ARBA" id="ARBA00022729"/>
    </source>
</evidence>
<organism evidence="4 5">
    <name type="scientific">Leptospira gomenensis</name>
    <dbReference type="NCBI Taxonomy" id="2484974"/>
    <lineage>
        <taxon>Bacteria</taxon>
        <taxon>Pseudomonadati</taxon>
        <taxon>Spirochaetota</taxon>
        <taxon>Spirochaetia</taxon>
        <taxon>Leptospirales</taxon>
        <taxon>Leptospiraceae</taxon>
        <taxon>Leptospira</taxon>
    </lineage>
</organism>
<feature type="domain" description="BIG2" evidence="3">
    <location>
        <begin position="51"/>
        <end position="131"/>
    </location>
</feature>
<feature type="domain" description="BIG2" evidence="3">
    <location>
        <begin position="853"/>
        <end position="938"/>
    </location>
</feature>
<evidence type="ECO:0000259" key="3">
    <source>
        <dbReference type="SMART" id="SM00635"/>
    </source>
</evidence>
<evidence type="ECO:0000313" key="4">
    <source>
        <dbReference type="EMBL" id="TGK37261.1"/>
    </source>
</evidence>
<feature type="domain" description="BIG2" evidence="3">
    <location>
        <begin position="944"/>
        <end position="1029"/>
    </location>
</feature>
<protein>
    <recommendedName>
        <fullName evidence="3">BIG2 domain-containing protein</fullName>
    </recommendedName>
</protein>
<feature type="domain" description="BIG2" evidence="3">
    <location>
        <begin position="311"/>
        <end position="396"/>
    </location>
</feature>
<gene>
    <name evidence="4" type="ORF">EHQ17_03500</name>
</gene>
<dbReference type="Gene3D" id="2.60.40.1080">
    <property type="match status" value="12"/>
</dbReference>
<evidence type="ECO:0000313" key="5">
    <source>
        <dbReference type="Proteomes" id="UP000298277"/>
    </source>
</evidence>
<dbReference type="InterPro" id="IPR003343">
    <property type="entry name" value="Big_2"/>
</dbReference>
<dbReference type="OrthoDB" id="6192638at2"/>
<dbReference type="SMART" id="SM00635">
    <property type="entry name" value="BID_2"/>
    <property type="match status" value="12"/>
</dbReference>
<feature type="domain" description="BIG2" evidence="3">
    <location>
        <begin position="136"/>
        <end position="220"/>
    </location>
</feature>
<name>A0A5F1YKG8_9LEPT</name>
<feature type="domain" description="BIG2" evidence="3">
    <location>
        <begin position="762"/>
        <end position="847"/>
    </location>
</feature>
<feature type="compositionally biased region" description="Low complexity" evidence="2">
    <location>
        <begin position="1437"/>
        <end position="1458"/>
    </location>
</feature>
<proteinExistence type="predicted"/>
<reference evidence="4" key="1">
    <citation type="journal article" date="2019" name="PLoS Negl. Trop. Dis.">
        <title>Revisiting the worldwide diversity of Leptospira species in the environment.</title>
        <authorList>
            <person name="Vincent A.T."/>
            <person name="Schiettekatte O."/>
            <person name="Bourhy P."/>
            <person name="Veyrier F.J."/>
            <person name="Picardeau M."/>
        </authorList>
    </citation>
    <scope>NUCLEOTIDE SEQUENCE [LARGE SCALE GENOMIC DNA]</scope>
    <source>
        <strain evidence="4">201800299</strain>
    </source>
</reference>